<gene>
    <name evidence="20" type="ORF">PanWU01x14_085150</name>
</gene>
<keyword evidence="12" id="KW-0408">Iron</keyword>
<dbReference type="STRING" id="3476.A0A2P5D8V3"/>
<dbReference type="PROSITE" id="PS50095">
    <property type="entry name" value="PLAT"/>
    <property type="match status" value="1"/>
</dbReference>
<sequence length="921" mass="104734">MLLKPHQVGNSNSAQILFRRPRKTFIHGDGASSSFRILSLPEQHKITGSHRIRISPGTIKAVASSPSTHHEESSRRTHPHEESTDETEAITIKAVVTVQPTVTGFFKNLGIDRGLDDIQDLLGKTLLLELVSAELDPKTGLEKETVQGYAHKIGRKEDGIKYETSFKVPINFGEVGAVLVENEHHKEMYLTDIVLDGLPNGPINAICGSWVHSKFDSPEKRVFFISKSYLPSETPSGLRRLREEELANLRGNGEGERKHFERIYDYDVYNDIGDPDKNLKLTRPVLGGEDNPYPRRCRTGRPPCESDSWSEKRSGRFYVPRDECFSEIKQLTFSAKTLYSVLHALSPSLATVMVDRDLGFSYFTSIDSLFNEGVDLPPIGTQGFLRSVLPRVVKTLKHSGKDVLRFETPETVNRDKFFWFRDEEFARQTLAGLNPCSIRLITEWPIKSKLDPVIYGPQESAITEDMINKEIGGIMKVDEAIKQKKLFILDYHDILVPFVNKVRKLKGTTLYGSRTVFFLNPDGTLRPLAIELTRPPVKEKPQWKQVFSLCWHSTGVWLWRLAKAHVLAHDSGYHQLVSHWLKTHCVTEPYVIATNRQLSVMHPIYRLLRPHFRYTMEINALAREALINADGTIETAFTPGKYSMELSSAAYDLEWRFDLQALPADLISRGMAVEDPSAPHGLRLTIEDYPYANDGLIMWDIIKQWVTDYVNHYYLNPSAVESDQELQAWWTEIRTVGHADKKDEPWWPVLETPKDLIEIVTIIVWVTSGYHAAVNFGQYTYAGYFPNRPTIVRTNMPTEDPNDEDWKTFVKKPETTLLKCFPSQLQATSVMVVLDILSNHSPDEEYLGEKMEKAWADDPVIKAAFERFNGRLKALEGIIDERNENVNLRNRNGAGIIPYELLKPFSQPGVTGKGVPYSISI</sequence>
<dbReference type="Gene3D" id="4.10.375.10">
    <property type="entry name" value="Lipoxygenase-1, Domain 2"/>
    <property type="match status" value="1"/>
</dbReference>
<dbReference type="InterPro" id="IPR001024">
    <property type="entry name" value="PLAT/LH2_dom"/>
</dbReference>
<evidence type="ECO:0000256" key="3">
    <source>
        <dbReference type="ARBA" id="ARBA00022516"/>
    </source>
</evidence>
<name>A0A2P5D8V3_PARAD</name>
<keyword evidence="11" id="KW-0560">Oxidoreductase</keyword>
<dbReference type="SUPFAM" id="SSF48484">
    <property type="entry name" value="Lipoxigenase"/>
    <property type="match status" value="1"/>
</dbReference>
<dbReference type="InterPro" id="IPR013819">
    <property type="entry name" value="LipOase_C"/>
</dbReference>
<dbReference type="CDD" id="cd01751">
    <property type="entry name" value="PLAT_LH2"/>
    <property type="match status" value="1"/>
</dbReference>
<evidence type="ECO:0000256" key="13">
    <source>
        <dbReference type="ARBA" id="ARBA00023098"/>
    </source>
</evidence>
<keyword evidence="4" id="KW-0150">Chloroplast</keyword>
<evidence type="ECO:0000256" key="5">
    <source>
        <dbReference type="ARBA" id="ARBA00022640"/>
    </source>
</evidence>
<feature type="domain" description="PLAT" evidence="18">
    <location>
        <begin position="105"/>
        <end position="225"/>
    </location>
</feature>
<dbReference type="OrthoDB" id="407298at2759"/>
<evidence type="ECO:0000256" key="9">
    <source>
        <dbReference type="ARBA" id="ARBA00022946"/>
    </source>
</evidence>
<keyword evidence="10" id="KW-0223">Dioxygenase</keyword>
<keyword evidence="21" id="KW-1185">Reference proteome</keyword>
<keyword evidence="7 16" id="KW-0925">Oxylipin biosynthesis</keyword>
<evidence type="ECO:0000256" key="8">
    <source>
        <dbReference type="ARBA" id="ARBA00022832"/>
    </source>
</evidence>
<evidence type="ECO:0000313" key="21">
    <source>
        <dbReference type="Proteomes" id="UP000237105"/>
    </source>
</evidence>
<evidence type="ECO:0000259" key="19">
    <source>
        <dbReference type="PROSITE" id="PS51393"/>
    </source>
</evidence>
<keyword evidence="13" id="KW-0443">Lipid metabolism</keyword>
<dbReference type="Gene3D" id="3.10.450.60">
    <property type="match status" value="1"/>
</dbReference>
<keyword evidence="14 16" id="KW-0275">Fatty acid biosynthesis</keyword>
<dbReference type="PRINTS" id="PR00468">
    <property type="entry name" value="PLTLPOXGNASE"/>
</dbReference>
<organism evidence="20 21">
    <name type="scientific">Parasponia andersonii</name>
    <name type="common">Sponia andersonii</name>
    <dbReference type="NCBI Taxonomy" id="3476"/>
    <lineage>
        <taxon>Eukaryota</taxon>
        <taxon>Viridiplantae</taxon>
        <taxon>Streptophyta</taxon>
        <taxon>Embryophyta</taxon>
        <taxon>Tracheophyta</taxon>
        <taxon>Spermatophyta</taxon>
        <taxon>Magnoliopsida</taxon>
        <taxon>eudicotyledons</taxon>
        <taxon>Gunneridae</taxon>
        <taxon>Pentapetalae</taxon>
        <taxon>rosids</taxon>
        <taxon>fabids</taxon>
        <taxon>Rosales</taxon>
        <taxon>Cannabaceae</taxon>
        <taxon>Parasponia</taxon>
    </lineage>
</organism>
<comment type="similarity">
    <text evidence="2 16">Belongs to the lipoxygenase family.</text>
</comment>
<evidence type="ECO:0000256" key="15">
    <source>
        <dbReference type="PROSITE-ProRule" id="PRU00152"/>
    </source>
</evidence>
<feature type="compositionally biased region" description="Basic and acidic residues" evidence="17">
    <location>
        <begin position="68"/>
        <end position="82"/>
    </location>
</feature>
<dbReference type="FunFam" id="3.10.450.60:FF:000005">
    <property type="entry name" value="Lipoxygenase"/>
    <property type="match status" value="1"/>
</dbReference>
<dbReference type="Gene3D" id="4.10.372.10">
    <property type="entry name" value="Lipoxygenase-1, Domain 3"/>
    <property type="match status" value="1"/>
</dbReference>
<dbReference type="PROSITE" id="PS00081">
    <property type="entry name" value="LIPOXYGENASE_2"/>
    <property type="match status" value="1"/>
</dbReference>
<dbReference type="SUPFAM" id="SSF49723">
    <property type="entry name" value="Lipase/lipooxygenase domain (PLAT/LH2 domain)"/>
    <property type="match status" value="1"/>
</dbReference>
<reference evidence="21" key="1">
    <citation type="submission" date="2016-06" db="EMBL/GenBank/DDBJ databases">
        <title>Parallel loss of symbiosis genes in relatives of nitrogen-fixing non-legume Parasponia.</title>
        <authorList>
            <person name="Van Velzen R."/>
            <person name="Holmer R."/>
            <person name="Bu F."/>
            <person name="Rutten L."/>
            <person name="Van Zeijl A."/>
            <person name="Liu W."/>
            <person name="Santuari L."/>
            <person name="Cao Q."/>
            <person name="Sharma T."/>
            <person name="Shen D."/>
            <person name="Roswanjaya Y."/>
            <person name="Wardhani T."/>
            <person name="Kalhor M.S."/>
            <person name="Jansen J."/>
            <person name="Van den Hoogen J."/>
            <person name="Gungor B."/>
            <person name="Hartog M."/>
            <person name="Hontelez J."/>
            <person name="Verver J."/>
            <person name="Yang W.-C."/>
            <person name="Schijlen E."/>
            <person name="Repin R."/>
            <person name="Schilthuizen M."/>
            <person name="Schranz E."/>
            <person name="Heidstra R."/>
            <person name="Miyata K."/>
            <person name="Fedorova E."/>
            <person name="Kohlen W."/>
            <person name="Bisseling T."/>
            <person name="Smit S."/>
            <person name="Geurts R."/>
        </authorList>
    </citation>
    <scope>NUCLEOTIDE SEQUENCE [LARGE SCALE GENOMIC DNA]</scope>
    <source>
        <strain evidence="21">cv. WU1-14</strain>
    </source>
</reference>
<evidence type="ECO:0000256" key="17">
    <source>
        <dbReference type="SAM" id="MobiDB-lite"/>
    </source>
</evidence>
<keyword evidence="5" id="KW-0934">Plastid</keyword>
<dbReference type="GO" id="GO:0031408">
    <property type="term" value="P:oxylipin biosynthetic process"/>
    <property type="evidence" value="ECO:0007669"/>
    <property type="project" value="UniProtKB-UniRule"/>
</dbReference>
<dbReference type="GO" id="GO:0006633">
    <property type="term" value="P:fatty acid biosynthetic process"/>
    <property type="evidence" value="ECO:0007669"/>
    <property type="project" value="UniProtKB-KW"/>
</dbReference>
<dbReference type="InterPro" id="IPR020834">
    <property type="entry name" value="LipOase_CS"/>
</dbReference>
<proteinExistence type="inferred from homology"/>
<evidence type="ECO:0000256" key="10">
    <source>
        <dbReference type="ARBA" id="ARBA00022964"/>
    </source>
</evidence>
<dbReference type="InterPro" id="IPR001246">
    <property type="entry name" value="LipOase_plant"/>
</dbReference>
<evidence type="ECO:0000256" key="7">
    <source>
        <dbReference type="ARBA" id="ARBA00022767"/>
    </source>
</evidence>
<dbReference type="Gene3D" id="1.20.245.10">
    <property type="entry name" value="Lipoxygenase-1, Domain 5"/>
    <property type="match status" value="1"/>
</dbReference>
<evidence type="ECO:0000256" key="6">
    <source>
        <dbReference type="ARBA" id="ARBA00022723"/>
    </source>
</evidence>
<dbReference type="SMART" id="SM00308">
    <property type="entry name" value="LH2"/>
    <property type="match status" value="1"/>
</dbReference>
<evidence type="ECO:0000256" key="14">
    <source>
        <dbReference type="ARBA" id="ARBA00023160"/>
    </source>
</evidence>
<dbReference type="InterPro" id="IPR036392">
    <property type="entry name" value="PLAT/LH2_dom_sf"/>
</dbReference>
<evidence type="ECO:0000256" key="4">
    <source>
        <dbReference type="ARBA" id="ARBA00022528"/>
    </source>
</evidence>
<dbReference type="InterPro" id="IPR042057">
    <property type="entry name" value="Lipoxy_PLAT/LH2"/>
</dbReference>
<dbReference type="Pfam" id="PF00305">
    <property type="entry name" value="Lipoxygenase"/>
    <property type="match status" value="1"/>
</dbReference>
<protein>
    <recommendedName>
        <fullName evidence="16">Lipoxygenase</fullName>
        <ecNumber evidence="16">1.13.11.-</ecNumber>
    </recommendedName>
</protein>
<keyword evidence="3 16" id="KW-0444">Lipid biosynthesis</keyword>
<evidence type="ECO:0000256" key="12">
    <source>
        <dbReference type="ARBA" id="ARBA00023004"/>
    </source>
</evidence>
<dbReference type="FunFam" id="1.20.245.10:FF:000002">
    <property type="entry name" value="Lipoxygenase"/>
    <property type="match status" value="1"/>
</dbReference>
<keyword evidence="9" id="KW-0809">Transit peptide</keyword>
<keyword evidence="6" id="KW-0479">Metal-binding</keyword>
<dbReference type="UniPathway" id="UPA00382"/>
<evidence type="ECO:0000256" key="1">
    <source>
        <dbReference type="ARBA" id="ARBA00004229"/>
    </source>
</evidence>
<comment type="subcellular location">
    <subcellularLocation>
        <location evidence="1">Plastid</location>
        <location evidence="1">Chloroplast</location>
    </subcellularLocation>
</comment>
<feature type="domain" description="Lipoxygenase" evidence="19">
    <location>
        <begin position="228"/>
        <end position="921"/>
    </location>
</feature>
<comment type="caution">
    <text evidence="15">Lacks conserved residue(s) required for the propagation of feature annotation.</text>
</comment>
<comment type="caution">
    <text evidence="20">The sequence shown here is derived from an EMBL/GenBank/DDBJ whole genome shotgun (WGS) entry which is preliminary data.</text>
</comment>
<evidence type="ECO:0000256" key="2">
    <source>
        <dbReference type="ARBA" id="ARBA00009419"/>
    </source>
</evidence>
<dbReference type="GO" id="GO:0009507">
    <property type="term" value="C:chloroplast"/>
    <property type="evidence" value="ECO:0007669"/>
    <property type="project" value="UniProtKB-SubCell"/>
</dbReference>
<comment type="pathway">
    <text evidence="16">Lipid metabolism; oxylipin biosynthesis.</text>
</comment>
<accession>A0A2P5D8V3</accession>
<dbReference type="InterPro" id="IPR000907">
    <property type="entry name" value="LipOase"/>
</dbReference>
<dbReference type="InterPro" id="IPR036226">
    <property type="entry name" value="LipOase_C_sf"/>
</dbReference>
<comment type="function">
    <text evidence="16">Plant lipoxygenase may be involved in a number of diverse aspects of plant physiology including growth and development, pest resistance, and senescence or responses to wounding.</text>
</comment>
<dbReference type="AlphaFoldDB" id="A0A2P5D8V3"/>
<keyword evidence="8" id="KW-0276">Fatty acid metabolism</keyword>
<dbReference type="GO" id="GO:0016165">
    <property type="term" value="F:linoleate 13S-lipoxygenase activity"/>
    <property type="evidence" value="ECO:0007669"/>
    <property type="project" value="UniProtKB-ARBA"/>
</dbReference>
<dbReference type="GO" id="GO:0034440">
    <property type="term" value="P:lipid oxidation"/>
    <property type="evidence" value="ECO:0007669"/>
    <property type="project" value="InterPro"/>
</dbReference>
<dbReference type="Proteomes" id="UP000237105">
    <property type="component" value="Unassembled WGS sequence"/>
</dbReference>
<evidence type="ECO:0000256" key="16">
    <source>
        <dbReference type="RuleBase" id="RU003975"/>
    </source>
</evidence>
<dbReference type="EMBL" id="JXTB01000054">
    <property type="protein sequence ID" value="PON69731.1"/>
    <property type="molecule type" value="Genomic_DNA"/>
</dbReference>
<evidence type="ECO:0000256" key="11">
    <source>
        <dbReference type="ARBA" id="ARBA00023002"/>
    </source>
</evidence>
<evidence type="ECO:0000313" key="20">
    <source>
        <dbReference type="EMBL" id="PON69731.1"/>
    </source>
</evidence>
<feature type="region of interest" description="Disordered" evidence="17">
    <location>
        <begin position="56"/>
        <end position="87"/>
    </location>
</feature>
<dbReference type="PANTHER" id="PTHR11771">
    <property type="entry name" value="LIPOXYGENASE"/>
    <property type="match status" value="1"/>
</dbReference>
<evidence type="ECO:0000259" key="18">
    <source>
        <dbReference type="PROSITE" id="PS50095"/>
    </source>
</evidence>
<dbReference type="InterPro" id="IPR027433">
    <property type="entry name" value="Lipoxygenase_dom_3"/>
</dbReference>
<dbReference type="Gene3D" id="2.60.60.20">
    <property type="entry name" value="PLAT/LH2 domain"/>
    <property type="match status" value="1"/>
</dbReference>
<dbReference type="GO" id="GO:0046872">
    <property type="term" value="F:metal ion binding"/>
    <property type="evidence" value="ECO:0007669"/>
    <property type="project" value="UniProtKB-UniRule"/>
</dbReference>
<dbReference type="Pfam" id="PF01477">
    <property type="entry name" value="PLAT"/>
    <property type="match status" value="1"/>
</dbReference>
<dbReference type="PROSITE" id="PS51393">
    <property type="entry name" value="LIPOXYGENASE_3"/>
    <property type="match status" value="1"/>
</dbReference>
<dbReference type="PRINTS" id="PR00087">
    <property type="entry name" value="LIPOXYGENASE"/>
</dbReference>
<dbReference type="EC" id="1.13.11.-" evidence="16"/>